<comment type="caution">
    <text evidence="2">The sequence shown here is derived from an EMBL/GenBank/DDBJ whole genome shotgun (WGS) entry which is preliminary data.</text>
</comment>
<proteinExistence type="predicted"/>
<dbReference type="AlphaFoldDB" id="A0A543PY74"/>
<dbReference type="RefSeq" id="WP_141821890.1">
    <property type="nucleotide sequence ID" value="NZ_BAAAQC010000013.1"/>
</dbReference>
<protein>
    <submittedName>
        <fullName evidence="2">DinB family protein</fullName>
    </submittedName>
</protein>
<gene>
    <name evidence="2" type="ORF">FHX52_2195</name>
</gene>
<dbReference type="SUPFAM" id="SSF109854">
    <property type="entry name" value="DinB/YfiT-like putative metalloenzymes"/>
    <property type="match status" value="1"/>
</dbReference>
<sequence length="172" mass="19431">MPLSAEARARLEWIRDDYVALVRSAAPRDLLAPSDGTRWTNRELLFHMWFGQRIARALIPVMGGFSQFPPSVSQAYAGMLSAATRPYTWINYAAAVGGARAAGLERSQRWMIADTAWLLRWAEGASDADLARGMSVPPGWDPYFTPWMSRADVMDWLPKHYQHHRAQLTLGR</sequence>
<name>A0A543PY74_9MICO</name>
<reference evidence="2 3" key="1">
    <citation type="submission" date="2019-06" db="EMBL/GenBank/DDBJ databases">
        <title>Sequencing the genomes of 1000 actinobacteria strains.</title>
        <authorList>
            <person name="Klenk H.-P."/>
        </authorList>
    </citation>
    <scope>NUCLEOTIDE SEQUENCE [LARGE SCALE GENOMIC DNA]</scope>
    <source>
        <strain evidence="2 3">DSM 21776</strain>
    </source>
</reference>
<dbReference type="EMBL" id="VFQF01000001">
    <property type="protein sequence ID" value="TQN49037.1"/>
    <property type="molecule type" value="Genomic_DNA"/>
</dbReference>
<accession>A0A543PY74</accession>
<dbReference type="InterPro" id="IPR034660">
    <property type="entry name" value="DinB/YfiT-like"/>
</dbReference>
<evidence type="ECO:0000313" key="3">
    <source>
        <dbReference type="Proteomes" id="UP000320085"/>
    </source>
</evidence>
<organism evidence="2 3">
    <name type="scientific">Humibacillus xanthopallidus</name>
    <dbReference type="NCBI Taxonomy" id="412689"/>
    <lineage>
        <taxon>Bacteria</taxon>
        <taxon>Bacillati</taxon>
        <taxon>Actinomycetota</taxon>
        <taxon>Actinomycetes</taxon>
        <taxon>Micrococcales</taxon>
        <taxon>Intrasporangiaceae</taxon>
        <taxon>Humibacillus</taxon>
    </lineage>
</organism>
<feature type="domain" description="DinB-like" evidence="1">
    <location>
        <begin position="11"/>
        <end position="168"/>
    </location>
</feature>
<dbReference type="InterPro" id="IPR024775">
    <property type="entry name" value="DinB-like"/>
</dbReference>
<dbReference type="Pfam" id="PF12867">
    <property type="entry name" value="DinB_2"/>
    <property type="match status" value="1"/>
</dbReference>
<dbReference type="Gene3D" id="1.20.120.450">
    <property type="entry name" value="dinb family like domain"/>
    <property type="match status" value="1"/>
</dbReference>
<evidence type="ECO:0000313" key="2">
    <source>
        <dbReference type="EMBL" id="TQN49037.1"/>
    </source>
</evidence>
<dbReference type="Proteomes" id="UP000320085">
    <property type="component" value="Unassembled WGS sequence"/>
</dbReference>
<dbReference type="OrthoDB" id="4196751at2"/>
<evidence type="ECO:0000259" key="1">
    <source>
        <dbReference type="Pfam" id="PF12867"/>
    </source>
</evidence>